<dbReference type="GO" id="GO:0015232">
    <property type="term" value="F:heme transmembrane transporter activity"/>
    <property type="evidence" value="ECO:0007669"/>
    <property type="project" value="InterPro"/>
</dbReference>
<feature type="transmembrane region" description="Helical" evidence="3">
    <location>
        <begin position="457"/>
        <end position="475"/>
    </location>
</feature>
<feature type="transmembrane region" description="Helical" evidence="3">
    <location>
        <begin position="156"/>
        <end position="179"/>
    </location>
</feature>
<dbReference type="GO" id="GO:0016020">
    <property type="term" value="C:membrane"/>
    <property type="evidence" value="ECO:0007669"/>
    <property type="project" value="InterPro"/>
</dbReference>
<feature type="transmembrane region" description="Helical" evidence="3">
    <location>
        <begin position="292"/>
        <end position="312"/>
    </location>
</feature>
<dbReference type="HOGENOM" id="CLU_015041_3_0_9"/>
<keyword evidence="3" id="KW-1133">Transmembrane helix</keyword>
<gene>
    <name evidence="6" type="primary">ccmF</name>
    <name evidence="6" type="ordered locus">SELR_21140</name>
</gene>
<feature type="transmembrane region" description="Helical" evidence="3">
    <location>
        <begin position="29"/>
        <end position="49"/>
    </location>
</feature>
<organism evidence="6 7">
    <name type="scientific">Selenomonas ruminantium subsp. lactilytica (strain NBRC 103574 / TAM6421)</name>
    <dbReference type="NCBI Taxonomy" id="927704"/>
    <lineage>
        <taxon>Bacteria</taxon>
        <taxon>Bacillati</taxon>
        <taxon>Bacillota</taxon>
        <taxon>Negativicutes</taxon>
        <taxon>Selenomonadales</taxon>
        <taxon>Selenomonadaceae</taxon>
        <taxon>Selenomonas</taxon>
    </lineage>
</organism>
<dbReference type="AlphaFoldDB" id="I0GST5"/>
<dbReference type="PATRIC" id="fig|927704.6.peg.2191"/>
<evidence type="ECO:0000259" key="4">
    <source>
        <dbReference type="Pfam" id="PF01578"/>
    </source>
</evidence>
<evidence type="ECO:0000256" key="3">
    <source>
        <dbReference type="SAM" id="Phobius"/>
    </source>
</evidence>
<comment type="similarity">
    <text evidence="1">Belongs to the CcmF/CycK/Ccl1/NrfE/CcsA family.</text>
</comment>
<feature type="transmembrane region" description="Helical" evidence="3">
    <location>
        <begin position="56"/>
        <end position="77"/>
    </location>
</feature>
<reference evidence="6 7" key="1">
    <citation type="submission" date="2011-10" db="EMBL/GenBank/DDBJ databases">
        <title>Whole genome sequence of Selenomonas ruminantium subsp. lactilytica TAM6421.</title>
        <authorList>
            <person name="Oguchi A."/>
            <person name="Ankai A."/>
            <person name="Kaneko J."/>
            <person name="Yamada-Narita S."/>
            <person name="Fukui S."/>
            <person name="Takahashi M."/>
            <person name="Onodera T."/>
            <person name="Kojima S."/>
            <person name="Fushimi T."/>
            <person name="Abe N."/>
            <person name="Kamio Y."/>
            <person name="Yamazaki S."/>
            <person name="Fujita N."/>
        </authorList>
    </citation>
    <scope>NUCLEOTIDE SEQUENCE [LARGE SCALE GENOMIC DNA]</scope>
    <source>
        <strain evidence="7">NBRC 103574 / TAM6421</strain>
    </source>
</reference>
<dbReference type="InterPro" id="IPR002541">
    <property type="entry name" value="Cyt_c_assembly"/>
</dbReference>
<feature type="domain" description="Cytochrome c assembly protein" evidence="4">
    <location>
        <begin position="79"/>
        <end position="277"/>
    </location>
</feature>
<evidence type="ECO:0000313" key="7">
    <source>
        <dbReference type="Proteomes" id="UP000007887"/>
    </source>
</evidence>
<feature type="transmembrane region" description="Helical" evidence="3">
    <location>
        <begin position="253"/>
        <end position="272"/>
    </location>
</feature>
<dbReference type="EMBL" id="AP012292">
    <property type="protein sequence ID" value="BAL83822.1"/>
    <property type="molecule type" value="Genomic_DNA"/>
</dbReference>
<dbReference type="InterPro" id="IPR032523">
    <property type="entry name" value="CcmF_C"/>
</dbReference>
<feature type="transmembrane region" description="Helical" evidence="3">
    <location>
        <begin position="106"/>
        <end position="124"/>
    </location>
</feature>
<feature type="transmembrane region" description="Helical" evidence="3">
    <location>
        <begin position="83"/>
        <end position="99"/>
    </location>
</feature>
<protein>
    <submittedName>
        <fullName evidence="6">Putative cytochrome c-type biogenesis protein CcmF</fullName>
    </submittedName>
</protein>
<feature type="transmembrane region" description="Helical" evidence="3">
    <location>
        <begin position="404"/>
        <end position="421"/>
    </location>
</feature>
<feature type="transmembrane region" description="Helical" evidence="3">
    <location>
        <begin position="332"/>
        <end position="351"/>
    </location>
</feature>
<dbReference type="GO" id="GO:0017004">
    <property type="term" value="P:cytochrome complex assembly"/>
    <property type="evidence" value="ECO:0007669"/>
    <property type="project" value="UniProtKB-KW"/>
</dbReference>
<keyword evidence="2" id="KW-0201">Cytochrome c-type biogenesis</keyword>
<feature type="transmembrane region" description="Helical" evidence="3">
    <location>
        <begin position="230"/>
        <end position="246"/>
    </location>
</feature>
<proteinExistence type="inferred from homology"/>
<feature type="transmembrane region" description="Helical" evidence="3">
    <location>
        <begin position="427"/>
        <end position="445"/>
    </location>
</feature>
<dbReference type="Proteomes" id="UP000007887">
    <property type="component" value="Chromosome"/>
</dbReference>
<evidence type="ECO:0000256" key="1">
    <source>
        <dbReference type="ARBA" id="ARBA00009186"/>
    </source>
</evidence>
<evidence type="ECO:0000259" key="5">
    <source>
        <dbReference type="Pfam" id="PF16327"/>
    </source>
</evidence>
<dbReference type="Pfam" id="PF01578">
    <property type="entry name" value="Cytochrom_C_asm"/>
    <property type="match status" value="1"/>
</dbReference>
<sequence>MALALALSLAAVLCYAAGSERTARWGRSVTGLSFLAVLTASAYLMVLIFNNRFDIAYVANYSAVELPGIYKLSAFWAGQQGSFLLWLLIHGGAGIYLAVKRELLEAGMAVYMAMQALLAVFVLAKSPFVPNEVVVQNGVGLNPLLQDPWMAIHPPIIFIGYALLAVPLTYSAMALLTGAKAQDWLPAARRWALLGWSFLGAGIFIGGYWAYKVLGWGGFWGWDPVENSSLVPWLVTGIFVHVLRVAQIRQAAITMVHLAGIFTYALVLYGTFLTRSGILGDFSVHSFAGTSIGMTIAVVNGLVLVAGLLLLLVKAKSLPKGEYYPGYDSREFILLLGALLLVFMSIIIFLGMSMPLLTQLIGKPAAVDTNFYVRTTMPLTIAMLLAISCALLRGYGQGKILAKGMPLILLGLIGAVAGFAAGVRQVLPLLLAASALMAAGAAVLAWRKHGINNGGMVAHLGLGLSLFAIVLAGSGSQSYSREMVVGEAYDIYGHEIVYKGQKLAEGAKEKYYVYTVDGREVQALTKLHANGTDAAREPAIDKGLGGDVYLAPTPAKDAGRLEMLLKQGRMDMDDDFAYRFDRANIEQQDGGRLVVTAEVSVTDGDKVEQATLSLQATADGGTSQPVAVFDGQKRLRLTGITQNQKQIRLEILPSLAAESNQPITTSVSVKPCIWLLWLGSVLVCGGTLLALRR</sequence>
<feature type="transmembrane region" description="Helical" evidence="3">
    <location>
        <begin position="371"/>
        <end position="392"/>
    </location>
</feature>
<dbReference type="KEGG" id="sri:SELR_21140"/>
<feature type="domain" description="Cytochrome c-type biogenesis protein CcmF C-terminal" evidence="5">
    <location>
        <begin position="303"/>
        <end position="551"/>
    </location>
</feature>
<dbReference type="GO" id="GO:0020037">
    <property type="term" value="F:heme binding"/>
    <property type="evidence" value="ECO:0007669"/>
    <property type="project" value="InterPro"/>
</dbReference>
<dbReference type="InterPro" id="IPR003567">
    <property type="entry name" value="Cyt_c_biogenesis"/>
</dbReference>
<keyword evidence="3" id="KW-0812">Transmembrane</keyword>
<dbReference type="PRINTS" id="PR01410">
    <property type="entry name" value="CCBIOGENESIS"/>
</dbReference>
<dbReference type="PANTHER" id="PTHR43653:SF1">
    <property type="entry name" value="CYTOCHROME C-TYPE BIOGENESIS PROTEIN CCMF"/>
    <property type="match status" value="1"/>
</dbReference>
<dbReference type="eggNOG" id="COG1138">
    <property type="taxonomic scope" value="Bacteria"/>
</dbReference>
<name>I0GST5_SELRL</name>
<feature type="transmembrane region" description="Helical" evidence="3">
    <location>
        <begin position="673"/>
        <end position="691"/>
    </location>
</feature>
<dbReference type="Pfam" id="PF16327">
    <property type="entry name" value="CcmF_C"/>
    <property type="match status" value="1"/>
</dbReference>
<keyword evidence="3" id="KW-0472">Membrane</keyword>
<evidence type="ECO:0000313" key="6">
    <source>
        <dbReference type="EMBL" id="BAL83822.1"/>
    </source>
</evidence>
<accession>I0GST5</accession>
<feature type="transmembrane region" description="Helical" evidence="3">
    <location>
        <begin position="191"/>
        <end position="210"/>
    </location>
</feature>
<dbReference type="PANTHER" id="PTHR43653">
    <property type="entry name" value="CYTOCHROME C ASSEMBLY PROTEIN-RELATED"/>
    <property type="match status" value="1"/>
</dbReference>
<evidence type="ECO:0000256" key="2">
    <source>
        <dbReference type="ARBA" id="ARBA00022748"/>
    </source>
</evidence>